<dbReference type="EMBL" id="JH159162">
    <property type="protein sequence ID" value="EGZ07228.1"/>
    <property type="molecule type" value="Genomic_DNA"/>
</dbReference>
<feature type="transmembrane region" description="Helical" evidence="1">
    <location>
        <begin position="412"/>
        <end position="437"/>
    </location>
</feature>
<feature type="transmembrane region" description="Helical" evidence="1">
    <location>
        <begin position="101"/>
        <end position="123"/>
    </location>
</feature>
<dbReference type="AlphaFoldDB" id="G5AB83"/>
<dbReference type="GeneID" id="20651302"/>
<feature type="transmembrane region" description="Helical" evidence="1">
    <location>
        <begin position="129"/>
        <end position="151"/>
    </location>
</feature>
<dbReference type="RefSeq" id="XP_009536794.1">
    <property type="nucleotide sequence ID" value="XM_009538499.1"/>
</dbReference>
<feature type="non-terminal residue" evidence="2">
    <location>
        <position position="1"/>
    </location>
</feature>
<proteinExistence type="predicted"/>
<dbReference type="KEGG" id="psoj:PHYSODRAFT_402638"/>
<feature type="transmembrane region" description="Helical" evidence="1">
    <location>
        <begin position="163"/>
        <end position="185"/>
    </location>
</feature>
<evidence type="ECO:0000313" key="3">
    <source>
        <dbReference type="Proteomes" id="UP000002640"/>
    </source>
</evidence>
<feature type="transmembrane region" description="Helical" evidence="1">
    <location>
        <begin position="68"/>
        <end position="89"/>
    </location>
</feature>
<keyword evidence="1" id="KW-1133">Transmembrane helix</keyword>
<dbReference type="InParanoid" id="G5AB83"/>
<accession>G5AB83</accession>
<keyword evidence="3" id="KW-1185">Reference proteome</keyword>
<protein>
    <submittedName>
        <fullName evidence="2">Uncharacterized protein</fullName>
    </submittedName>
</protein>
<dbReference type="Proteomes" id="UP000002640">
    <property type="component" value="Unassembled WGS sequence"/>
</dbReference>
<organism evidence="2 3">
    <name type="scientific">Phytophthora sojae (strain P6497)</name>
    <name type="common">Soybean stem and root rot agent</name>
    <name type="synonym">Phytophthora megasperma f. sp. glycines</name>
    <dbReference type="NCBI Taxonomy" id="1094619"/>
    <lineage>
        <taxon>Eukaryota</taxon>
        <taxon>Sar</taxon>
        <taxon>Stramenopiles</taxon>
        <taxon>Oomycota</taxon>
        <taxon>Peronosporomycetes</taxon>
        <taxon>Peronosporales</taxon>
        <taxon>Peronosporaceae</taxon>
        <taxon>Phytophthora</taxon>
    </lineage>
</organism>
<sequence>WDSTQVELHGLYSEARVLEMAKYSAETSWLRVIAVLFTTPLPCLIVTIAVDVLPLADPSEGLGANKMFFARIFYTFIVVSVLVVQQFRMSVPLLPYPLKRILVESMLISACVVGIFYGVAQTIGFPVPFGLLMMVPLWATLIVIAMTVAWAKKVRETPGAATMIVNAAKLWVCQVSLTFTYPPYFYIFTTLPKGGKTALALLLPLIKLFMRNVVARTVTHLKDEMPEVVVFNCDVFNALFVSYCMQNSPTIWITLEIMFFDVVMMTFSLRGARSSRRYLKDLELKIEQQHNLDGIKSFRDHNGEATTTLRRATFLLCRAGNLTPEVTLVSRARNPTRIAPSPILVNGAAGSKIAKQSFVARPKTLENALVPAQNLSLETQLAPNLEHVVHEFPRLQARYIHKVQRLLYAAEFLLLLNFVEVVIPLVFSIYITCMFYLPNGNYYAQIHGMNQTELVETLKSVQFYCGLQIASLLLLCVALHQILGLSPVHQLAFVLEKQFVGIQNKMIFWVFYNVQASLQHNGYDYTFKFPWL</sequence>
<keyword evidence="1" id="KW-0472">Membrane</keyword>
<reference evidence="2 3" key="1">
    <citation type="journal article" date="2006" name="Science">
        <title>Phytophthora genome sequences uncover evolutionary origins and mechanisms of pathogenesis.</title>
        <authorList>
            <person name="Tyler B.M."/>
            <person name="Tripathy S."/>
            <person name="Zhang X."/>
            <person name="Dehal P."/>
            <person name="Jiang R.H."/>
            <person name="Aerts A."/>
            <person name="Arredondo F.D."/>
            <person name="Baxter L."/>
            <person name="Bensasson D."/>
            <person name="Beynon J.L."/>
            <person name="Chapman J."/>
            <person name="Damasceno C.M."/>
            <person name="Dorrance A.E."/>
            <person name="Dou D."/>
            <person name="Dickerman A.W."/>
            <person name="Dubchak I.L."/>
            <person name="Garbelotto M."/>
            <person name="Gijzen M."/>
            <person name="Gordon S.G."/>
            <person name="Govers F."/>
            <person name="Grunwald N.J."/>
            <person name="Huang W."/>
            <person name="Ivors K.L."/>
            <person name="Jones R.W."/>
            <person name="Kamoun S."/>
            <person name="Krampis K."/>
            <person name="Lamour K.H."/>
            <person name="Lee M.K."/>
            <person name="McDonald W.H."/>
            <person name="Medina M."/>
            <person name="Meijer H.J."/>
            <person name="Nordberg E.K."/>
            <person name="Maclean D.J."/>
            <person name="Ospina-Giraldo M.D."/>
            <person name="Morris P.F."/>
            <person name="Phuntumart V."/>
            <person name="Putnam N.H."/>
            <person name="Rash S."/>
            <person name="Rose J.K."/>
            <person name="Sakihama Y."/>
            <person name="Salamov A.A."/>
            <person name="Savidor A."/>
            <person name="Scheuring C.F."/>
            <person name="Smith B.M."/>
            <person name="Sobral B.W."/>
            <person name="Terry A."/>
            <person name="Torto-Alalibo T.A."/>
            <person name="Win J."/>
            <person name="Xu Z."/>
            <person name="Zhang H."/>
            <person name="Grigoriev I.V."/>
            <person name="Rokhsar D.S."/>
            <person name="Boore J.L."/>
        </authorList>
    </citation>
    <scope>NUCLEOTIDE SEQUENCE [LARGE SCALE GENOMIC DNA]</scope>
    <source>
        <strain evidence="2 3">P6497</strain>
    </source>
</reference>
<feature type="non-terminal residue" evidence="2">
    <location>
        <position position="532"/>
    </location>
</feature>
<name>G5AB83_PHYSP</name>
<evidence type="ECO:0000313" key="2">
    <source>
        <dbReference type="EMBL" id="EGZ07228.1"/>
    </source>
</evidence>
<feature type="transmembrane region" description="Helical" evidence="1">
    <location>
        <begin position="461"/>
        <end position="483"/>
    </location>
</feature>
<gene>
    <name evidence="2" type="ORF">PHYSODRAFT_402638</name>
</gene>
<evidence type="ECO:0000256" key="1">
    <source>
        <dbReference type="SAM" id="Phobius"/>
    </source>
</evidence>
<feature type="transmembrane region" description="Helical" evidence="1">
    <location>
        <begin position="29"/>
        <end position="56"/>
    </location>
</feature>
<keyword evidence="1" id="KW-0812">Transmembrane</keyword>
<feature type="transmembrane region" description="Helical" evidence="1">
    <location>
        <begin position="251"/>
        <end position="269"/>
    </location>
</feature>